<evidence type="ECO:0000256" key="1">
    <source>
        <dbReference type="ARBA" id="ARBA00022737"/>
    </source>
</evidence>
<accession>M1WA30</accession>
<comment type="caution">
    <text evidence="4">The sequence shown here is derived from an EMBL/GenBank/DDBJ whole genome shotgun (WGS) entry which is preliminary data.</text>
</comment>
<dbReference type="SUPFAM" id="SSF81383">
    <property type="entry name" value="F-box domain"/>
    <property type="match status" value="1"/>
</dbReference>
<protein>
    <submittedName>
        <fullName evidence="4">Uncharacterized protein</fullName>
    </submittedName>
</protein>
<keyword evidence="1" id="KW-0677">Repeat</keyword>
<dbReference type="CDD" id="cd09917">
    <property type="entry name" value="F-box_SF"/>
    <property type="match status" value="1"/>
</dbReference>
<dbReference type="PhylomeDB" id="M1WA30"/>
<dbReference type="SMART" id="SM00248">
    <property type="entry name" value="ANK"/>
    <property type="match status" value="2"/>
</dbReference>
<dbReference type="OrthoDB" id="194358at2759"/>
<reference evidence="4 5" key="1">
    <citation type="journal article" date="2013" name="PLoS Genet.">
        <title>Plant-symbiotic fungi as chemical engineers: Multi-genome analysis of the Clavicipitaceae reveals dynamics of alkaloid loci.</title>
        <authorList>
            <person name="Schardl C.L."/>
            <person name="Young C.A."/>
            <person name="Hesse U."/>
            <person name="Amyotte S.G."/>
            <person name="Andreeva K."/>
            <person name="Calie P.J."/>
            <person name="Fleetwood D.J."/>
            <person name="Haws D.C."/>
            <person name="Moore N."/>
            <person name="Oeser B."/>
            <person name="Panaccione D.G."/>
            <person name="Schweri K.K."/>
            <person name="Voisey C.R."/>
            <person name="Farman M.L."/>
            <person name="Jaromczyk J.W."/>
            <person name="Roe B.A."/>
            <person name="O'Sullivan D.M."/>
            <person name="Scott B."/>
            <person name="Tudzynski P."/>
            <person name="An Z."/>
            <person name="Arnaoudova E.G."/>
            <person name="Bullock C.T."/>
            <person name="Charlton N.D."/>
            <person name="Chen L."/>
            <person name="Cox M."/>
            <person name="Dinkins R.D."/>
            <person name="Florea S."/>
            <person name="Glenn A.E."/>
            <person name="Gordon A."/>
            <person name="Gueldener U."/>
            <person name="Harris D.R."/>
            <person name="Hollin W."/>
            <person name="Jaromczyk J."/>
            <person name="Johnson R.D."/>
            <person name="Khan A.K."/>
            <person name="Leistner E."/>
            <person name="Leuchtmann A."/>
            <person name="Li C."/>
            <person name="Liu J."/>
            <person name="Liu J."/>
            <person name="Liu M."/>
            <person name="Mace W."/>
            <person name="Machado C."/>
            <person name="Nagabhyru P."/>
            <person name="Pan J."/>
            <person name="Schmid J."/>
            <person name="Sugawara K."/>
            <person name="Steiner U."/>
            <person name="Takach J.E."/>
            <person name="Tanaka E."/>
            <person name="Webb J.S."/>
            <person name="Wilson E.V."/>
            <person name="Wiseman J.L."/>
            <person name="Yoshida R."/>
            <person name="Zeng Z."/>
        </authorList>
    </citation>
    <scope>NUCLEOTIDE SEQUENCE [LARGE SCALE GENOMIC DNA]</scope>
    <source>
        <strain evidence="4 5">20.1</strain>
    </source>
</reference>
<keyword evidence="2 3" id="KW-0040">ANK repeat</keyword>
<evidence type="ECO:0000313" key="5">
    <source>
        <dbReference type="Proteomes" id="UP000016801"/>
    </source>
</evidence>
<evidence type="ECO:0000313" key="4">
    <source>
        <dbReference type="EMBL" id="CCE27459.1"/>
    </source>
</evidence>
<keyword evidence="5" id="KW-1185">Reference proteome</keyword>
<feature type="repeat" description="ANK" evidence="3">
    <location>
        <begin position="270"/>
        <end position="302"/>
    </location>
</feature>
<evidence type="ECO:0000256" key="2">
    <source>
        <dbReference type="ARBA" id="ARBA00023043"/>
    </source>
</evidence>
<dbReference type="VEuPathDB" id="FungiDB:CPUR_00933"/>
<dbReference type="Gene3D" id="1.25.40.20">
    <property type="entry name" value="Ankyrin repeat-containing domain"/>
    <property type="match status" value="2"/>
</dbReference>
<dbReference type="SUPFAM" id="SSF48403">
    <property type="entry name" value="Ankyrin repeat"/>
    <property type="match status" value="1"/>
</dbReference>
<dbReference type="PROSITE" id="PS50088">
    <property type="entry name" value="ANK_REPEAT"/>
    <property type="match status" value="1"/>
</dbReference>
<dbReference type="InterPro" id="IPR002110">
    <property type="entry name" value="Ankyrin_rpt"/>
</dbReference>
<sequence length="645" mass="74206">MDPVAREVWLKAWKRDIDPSRCLLMHMPREIKALIIFHLDLDVLSRLGQSCRAWYQVTLPELYGRDAKEGRSSAIRWMASQAVDEERTEIALNTLEISARFGGQVDVISEQHEGQTLYETPTALHYAIIRRNLRLAKKLLDMGARHDIPCLHERLIASLHSSYFSDVLIRLHYFTDFFRVRNLNGQIVRNLNGQSFPIFLAFMRKDPDMGQLLVDRGAGREGMISPPFTTAPTRIPILHLLASEDMGDIGQWRFLFDHFREHINERCTEEGETLLHTALRCGAIQNVQIVLEAGVNMEVQNAALLTPLVALVQVWTIQNQRHVACIRKFVELGSNIHPGGDSVMVHVMKYYRLRPEMWSDIRHTLNFFLDHGADLNERSLSGTNVVSQLIPTICHAAPAAMEALEELLHDLIDKGLDLRSLPQPLEERSALCTVIIQKDAQPAWLFDLLCKQRATILDEEADDFFCRWFEVPRLRMGNQLYNIWQHAEQISPDTADRVYNLAISYDTPSFFDLLVRTLLIIPPVLTLASMAFDHKKKWSWSSIVAREFKGNFTTWDLLGQESMLHRTVRFYKEVPDYSAADAIRDISKLMRDGMDITIRNEDGRHSLDLLLLLACSKTDCSELVAFLERELDLLRCRTRSLKRIR</sequence>
<dbReference type="AlphaFoldDB" id="M1WA30"/>
<dbReference type="InterPro" id="IPR036047">
    <property type="entry name" value="F-box-like_dom_sf"/>
</dbReference>
<dbReference type="HOGENOM" id="CLU_014359_0_0_1"/>
<dbReference type="STRING" id="1111077.M1WA30"/>
<dbReference type="InterPro" id="IPR036770">
    <property type="entry name" value="Ankyrin_rpt-contain_sf"/>
</dbReference>
<proteinExistence type="predicted"/>
<evidence type="ECO:0000256" key="3">
    <source>
        <dbReference type="PROSITE-ProRule" id="PRU00023"/>
    </source>
</evidence>
<dbReference type="InterPro" id="IPR051637">
    <property type="entry name" value="Ank_repeat_dom-contain_49"/>
</dbReference>
<dbReference type="PANTHER" id="PTHR24180:SF45">
    <property type="entry name" value="POLY [ADP-RIBOSE] POLYMERASE TANKYRASE"/>
    <property type="match status" value="1"/>
</dbReference>
<dbReference type="PROSITE" id="PS50297">
    <property type="entry name" value="ANK_REP_REGION"/>
    <property type="match status" value="1"/>
</dbReference>
<organism evidence="4 5">
    <name type="scientific">Claviceps purpurea (strain 20.1)</name>
    <name type="common">Ergot fungus</name>
    <name type="synonym">Sphacelia segetum</name>
    <dbReference type="NCBI Taxonomy" id="1111077"/>
    <lineage>
        <taxon>Eukaryota</taxon>
        <taxon>Fungi</taxon>
        <taxon>Dikarya</taxon>
        <taxon>Ascomycota</taxon>
        <taxon>Pezizomycotina</taxon>
        <taxon>Sordariomycetes</taxon>
        <taxon>Hypocreomycetidae</taxon>
        <taxon>Hypocreales</taxon>
        <taxon>Clavicipitaceae</taxon>
        <taxon>Claviceps</taxon>
    </lineage>
</organism>
<dbReference type="eggNOG" id="ENOG502RP98">
    <property type="taxonomic scope" value="Eukaryota"/>
</dbReference>
<dbReference type="Proteomes" id="UP000016801">
    <property type="component" value="Unassembled WGS sequence"/>
</dbReference>
<gene>
    <name evidence="4" type="ORF">CPUR_00933</name>
</gene>
<dbReference type="EMBL" id="CAGA01000004">
    <property type="protein sequence ID" value="CCE27459.1"/>
    <property type="molecule type" value="Genomic_DNA"/>
</dbReference>
<dbReference type="PANTHER" id="PTHR24180">
    <property type="entry name" value="CYCLIN-DEPENDENT KINASE INHIBITOR 2C-RELATED"/>
    <property type="match status" value="1"/>
</dbReference>
<name>M1WA30_CLAP2</name>